<accession>B0T546</accession>
<name>B0T546_CAUSK</name>
<protein>
    <submittedName>
        <fullName evidence="2">Uncharacterized protein</fullName>
    </submittedName>
</protein>
<evidence type="ECO:0000256" key="1">
    <source>
        <dbReference type="SAM" id="Phobius"/>
    </source>
</evidence>
<keyword evidence="1" id="KW-1133">Transmembrane helix</keyword>
<dbReference type="EMBL" id="CP000927">
    <property type="protein sequence ID" value="ABZ73992.1"/>
    <property type="molecule type" value="Genomic_DNA"/>
</dbReference>
<reference evidence="2" key="1">
    <citation type="submission" date="2008-01" db="EMBL/GenBank/DDBJ databases">
        <title>Complete sequence of chromosome of Caulobacter sp. K31.</title>
        <authorList>
            <consortium name="US DOE Joint Genome Institute"/>
            <person name="Copeland A."/>
            <person name="Lucas S."/>
            <person name="Lapidus A."/>
            <person name="Barry K."/>
            <person name="Glavina del Rio T."/>
            <person name="Dalin E."/>
            <person name="Tice H."/>
            <person name="Pitluck S."/>
            <person name="Bruce D."/>
            <person name="Goodwin L."/>
            <person name="Thompson L.S."/>
            <person name="Brettin T."/>
            <person name="Detter J.C."/>
            <person name="Han C."/>
            <person name="Schmutz J."/>
            <person name="Larimer F."/>
            <person name="Land M."/>
            <person name="Hauser L."/>
            <person name="Kyrpides N."/>
            <person name="Kim E."/>
            <person name="Stephens C."/>
            <person name="Richardson P."/>
        </authorList>
    </citation>
    <scope>NUCLEOTIDE SEQUENCE [LARGE SCALE GENOMIC DNA]</scope>
    <source>
        <strain evidence="2">K31</strain>
    </source>
</reference>
<dbReference type="AlphaFoldDB" id="B0T546"/>
<gene>
    <name evidence="2" type="ordered locus">Caul_4872</name>
</gene>
<keyword evidence="1" id="KW-0812">Transmembrane</keyword>
<dbReference type="STRING" id="366602.Caul_4872"/>
<dbReference type="KEGG" id="cak:Caul_4872"/>
<feature type="transmembrane region" description="Helical" evidence="1">
    <location>
        <begin position="20"/>
        <end position="41"/>
    </location>
</feature>
<proteinExistence type="predicted"/>
<organism evidence="2">
    <name type="scientific">Caulobacter sp. (strain K31)</name>
    <dbReference type="NCBI Taxonomy" id="366602"/>
    <lineage>
        <taxon>Bacteria</taxon>
        <taxon>Pseudomonadati</taxon>
        <taxon>Pseudomonadota</taxon>
        <taxon>Alphaproteobacteria</taxon>
        <taxon>Caulobacterales</taxon>
        <taxon>Caulobacteraceae</taxon>
        <taxon>Caulobacter</taxon>
    </lineage>
</organism>
<sequence length="44" mass="4947">MSYVERGIAFRERGDGRNPAWLLLAAAFNLVVWSGLIMLIVRAL</sequence>
<keyword evidence="1" id="KW-0472">Membrane</keyword>
<dbReference type="HOGENOM" id="CLU_3214017_0_0_5"/>
<evidence type="ECO:0000313" key="2">
    <source>
        <dbReference type="EMBL" id="ABZ73992.1"/>
    </source>
</evidence>